<keyword evidence="7" id="KW-1185">Reference proteome</keyword>
<evidence type="ECO:0000256" key="2">
    <source>
        <dbReference type="ARBA" id="ARBA00022723"/>
    </source>
</evidence>
<dbReference type="GO" id="GO:0008270">
    <property type="term" value="F:zinc ion binding"/>
    <property type="evidence" value="ECO:0007669"/>
    <property type="project" value="InterPro"/>
</dbReference>
<gene>
    <name evidence="6" type="ORF">FC34_GL000698</name>
</gene>
<accession>A0A0R2B0W9</accession>
<dbReference type="PROSITE" id="PS00903">
    <property type="entry name" value="CYT_DCMP_DEAMINASES_1"/>
    <property type="match status" value="1"/>
</dbReference>
<dbReference type="PANTHER" id="PTHR11079:SF161">
    <property type="entry name" value="CMP_DCMP-TYPE DEAMINASE DOMAIN-CONTAINING PROTEIN"/>
    <property type="match status" value="1"/>
</dbReference>
<keyword evidence="2" id="KW-0479">Metal-binding</keyword>
<name>A0A0R2B0W9_9LACO</name>
<proteinExistence type="inferred from homology"/>
<evidence type="ECO:0000256" key="4">
    <source>
        <dbReference type="ARBA" id="ARBA00022833"/>
    </source>
</evidence>
<keyword evidence="3" id="KW-0378">Hydrolase</keyword>
<organism evidence="6 7">
    <name type="scientific">Lacticaseibacillus brantae DSM 23927</name>
    <dbReference type="NCBI Taxonomy" id="1423727"/>
    <lineage>
        <taxon>Bacteria</taxon>
        <taxon>Bacillati</taxon>
        <taxon>Bacillota</taxon>
        <taxon>Bacilli</taxon>
        <taxon>Lactobacillales</taxon>
        <taxon>Lactobacillaceae</taxon>
        <taxon>Lacticaseibacillus</taxon>
    </lineage>
</organism>
<evidence type="ECO:0000256" key="3">
    <source>
        <dbReference type="ARBA" id="ARBA00022801"/>
    </source>
</evidence>
<dbReference type="GO" id="GO:0006152">
    <property type="term" value="P:purine nucleoside catabolic process"/>
    <property type="evidence" value="ECO:0007669"/>
    <property type="project" value="TreeGrafter"/>
</dbReference>
<dbReference type="InterPro" id="IPR016192">
    <property type="entry name" value="APOBEC/CMP_deaminase_Zn-bd"/>
</dbReference>
<dbReference type="PATRIC" id="fig|1423727.3.peg.701"/>
<dbReference type="InterPro" id="IPR016193">
    <property type="entry name" value="Cytidine_deaminase-like"/>
</dbReference>
<dbReference type="SUPFAM" id="SSF53927">
    <property type="entry name" value="Cytidine deaminase-like"/>
    <property type="match status" value="1"/>
</dbReference>
<dbReference type="CDD" id="cd01285">
    <property type="entry name" value="nucleoside_deaminase"/>
    <property type="match status" value="1"/>
</dbReference>
<feature type="domain" description="CMP/dCMP-type deaminase" evidence="5">
    <location>
        <begin position="3"/>
        <end position="116"/>
    </location>
</feature>
<dbReference type="STRING" id="1423727.FC34_GL000698"/>
<dbReference type="PROSITE" id="PS51747">
    <property type="entry name" value="CYT_DCMP_DEAMINASES_2"/>
    <property type="match status" value="1"/>
</dbReference>
<dbReference type="FunFam" id="3.40.140.10:FF:000011">
    <property type="entry name" value="tRNA-specific adenosine deaminase"/>
    <property type="match status" value="1"/>
</dbReference>
<dbReference type="Proteomes" id="UP000051672">
    <property type="component" value="Unassembled WGS sequence"/>
</dbReference>
<protein>
    <submittedName>
        <fullName evidence="6">Guanine deaminase</fullName>
    </submittedName>
</protein>
<evidence type="ECO:0000313" key="7">
    <source>
        <dbReference type="Proteomes" id="UP000051672"/>
    </source>
</evidence>
<reference evidence="6 7" key="1">
    <citation type="journal article" date="2015" name="Genome Announc.">
        <title>Expanding the biotechnology potential of lactobacilli through comparative genomics of 213 strains and associated genera.</title>
        <authorList>
            <person name="Sun Z."/>
            <person name="Harris H.M."/>
            <person name="McCann A."/>
            <person name="Guo C."/>
            <person name="Argimon S."/>
            <person name="Zhang W."/>
            <person name="Yang X."/>
            <person name="Jeffery I.B."/>
            <person name="Cooney J.C."/>
            <person name="Kagawa T.F."/>
            <person name="Liu W."/>
            <person name="Song Y."/>
            <person name="Salvetti E."/>
            <person name="Wrobel A."/>
            <person name="Rasinkangas P."/>
            <person name="Parkhill J."/>
            <person name="Rea M.C."/>
            <person name="O'Sullivan O."/>
            <person name="Ritari J."/>
            <person name="Douillard F.P."/>
            <person name="Paul Ross R."/>
            <person name="Yang R."/>
            <person name="Briner A.E."/>
            <person name="Felis G.E."/>
            <person name="de Vos W.M."/>
            <person name="Barrangou R."/>
            <person name="Klaenhammer T.R."/>
            <person name="Caufield P.W."/>
            <person name="Cui Y."/>
            <person name="Zhang H."/>
            <person name="O'Toole P.W."/>
        </authorList>
    </citation>
    <scope>NUCLEOTIDE SEQUENCE [LARGE SCALE GENOMIC DNA]</scope>
    <source>
        <strain evidence="6 7">DSM 23927</strain>
    </source>
</reference>
<dbReference type="InterPro" id="IPR002125">
    <property type="entry name" value="CMP_dCMP_dom"/>
</dbReference>
<evidence type="ECO:0000256" key="1">
    <source>
        <dbReference type="ARBA" id="ARBA00006576"/>
    </source>
</evidence>
<evidence type="ECO:0000259" key="5">
    <source>
        <dbReference type="PROSITE" id="PS51747"/>
    </source>
</evidence>
<dbReference type="GO" id="GO:0047974">
    <property type="term" value="F:guanosine deaminase activity"/>
    <property type="evidence" value="ECO:0007669"/>
    <property type="project" value="TreeGrafter"/>
</dbReference>
<sequence length="156" mass="17077">MMYQSNFMATAAQLAMDNVTSGDGGPFGCVIVKDNQVIAQGHNQVLIDHDPTAHGEIVAIRRAGQVLKTHDLTGCVLYTSAYPCPMCLSAIIWANIKTVYYGNTAKDAAEIGFRDDAIYQYIEAGLEGPTLNLSQHDRSLTLPAFTAYQDQQRTLY</sequence>
<keyword evidence="4" id="KW-0862">Zinc</keyword>
<evidence type="ECO:0000313" key="6">
    <source>
        <dbReference type="EMBL" id="KRM72983.1"/>
    </source>
</evidence>
<comment type="similarity">
    <text evidence="1">Belongs to the cytidine and deoxycytidylate deaminase family.</text>
</comment>
<dbReference type="EMBL" id="AYZQ01000001">
    <property type="protein sequence ID" value="KRM72983.1"/>
    <property type="molecule type" value="Genomic_DNA"/>
</dbReference>
<comment type="caution">
    <text evidence="6">The sequence shown here is derived from an EMBL/GenBank/DDBJ whole genome shotgun (WGS) entry which is preliminary data.</text>
</comment>
<dbReference type="Gene3D" id="3.40.140.10">
    <property type="entry name" value="Cytidine Deaminase, domain 2"/>
    <property type="match status" value="1"/>
</dbReference>
<dbReference type="Pfam" id="PF00383">
    <property type="entry name" value="dCMP_cyt_deam_1"/>
    <property type="match status" value="1"/>
</dbReference>
<dbReference type="AlphaFoldDB" id="A0A0R2B0W9"/>
<dbReference type="PANTHER" id="PTHR11079">
    <property type="entry name" value="CYTOSINE DEAMINASE FAMILY MEMBER"/>
    <property type="match status" value="1"/>
</dbReference>